<protein>
    <submittedName>
        <fullName evidence="2">Uncharacterized protein</fullName>
    </submittedName>
</protein>
<evidence type="ECO:0000313" key="3">
    <source>
        <dbReference type="Proteomes" id="UP000010959"/>
    </source>
</evidence>
<sequence>MFSFDELRTVQTKNAPPTETIDEASKQGTLKTRGWPQCQDSW</sequence>
<dbReference type="Proteomes" id="UP000010959">
    <property type="component" value="Unassembled WGS sequence"/>
</dbReference>
<name>L7CPZ2_RHOBT</name>
<dbReference type="AlphaFoldDB" id="L7CPZ2"/>
<comment type="caution">
    <text evidence="2">The sequence shown here is derived from an EMBL/GenBank/DDBJ whole genome shotgun (WGS) entry which is preliminary data.</text>
</comment>
<accession>L7CPZ2</accession>
<gene>
    <name evidence="2" type="ORF">RBSWK_00167</name>
</gene>
<evidence type="ECO:0000313" key="2">
    <source>
        <dbReference type="EMBL" id="ELP35905.1"/>
    </source>
</evidence>
<organism evidence="2 3">
    <name type="scientific">Rhodopirellula baltica SWK14</name>
    <dbReference type="NCBI Taxonomy" id="993516"/>
    <lineage>
        <taxon>Bacteria</taxon>
        <taxon>Pseudomonadati</taxon>
        <taxon>Planctomycetota</taxon>
        <taxon>Planctomycetia</taxon>
        <taxon>Pirellulales</taxon>
        <taxon>Pirellulaceae</taxon>
        <taxon>Rhodopirellula</taxon>
    </lineage>
</organism>
<feature type="region of interest" description="Disordered" evidence="1">
    <location>
        <begin position="1"/>
        <end position="42"/>
    </location>
</feature>
<reference evidence="2 3" key="1">
    <citation type="journal article" date="2013" name="Mar. Genomics">
        <title>Expression of sulfatases in Rhodopirellula baltica and the diversity of sulfatases in the genus Rhodopirellula.</title>
        <authorList>
            <person name="Wegner C.E."/>
            <person name="Richter-Heitmann T."/>
            <person name="Klindworth A."/>
            <person name="Klockow C."/>
            <person name="Richter M."/>
            <person name="Achstetter T."/>
            <person name="Glockner F.O."/>
            <person name="Harder J."/>
        </authorList>
    </citation>
    <scope>NUCLEOTIDE SEQUENCE [LARGE SCALE GENOMIC DNA]</scope>
    <source>
        <strain evidence="2 3">SWK14</strain>
    </source>
</reference>
<proteinExistence type="predicted"/>
<dbReference type="EMBL" id="AMWG01000004">
    <property type="protein sequence ID" value="ELP35905.1"/>
    <property type="molecule type" value="Genomic_DNA"/>
</dbReference>
<evidence type="ECO:0000256" key="1">
    <source>
        <dbReference type="SAM" id="MobiDB-lite"/>
    </source>
</evidence>